<sequence length="118" mass="12783">MPQRDNHSAIAKQVRALMANAPRDALPMTYQQVANALGLTPPRTIQRVAQALEQLMEEDVAAGRPMVAALVVSRQGAGLPAAGFFEQAVALGRFPAEARQHEALYIAERDKALESRHA</sequence>
<gene>
    <name evidence="1" type="ORF">SAMN04487958_10485</name>
</gene>
<proteinExistence type="predicted"/>
<organism evidence="1 2">
    <name type="scientific">Vreelandella subterranea</name>
    <dbReference type="NCBI Taxonomy" id="416874"/>
    <lineage>
        <taxon>Bacteria</taxon>
        <taxon>Pseudomonadati</taxon>
        <taxon>Pseudomonadota</taxon>
        <taxon>Gammaproteobacteria</taxon>
        <taxon>Oceanospirillales</taxon>
        <taxon>Halomonadaceae</taxon>
        <taxon>Vreelandella</taxon>
    </lineage>
</organism>
<accession>A0A1H9SXL6</accession>
<evidence type="ECO:0000313" key="2">
    <source>
        <dbReference type="Proteomes" id="UP000198505"/>
    </source>
</evidence>
<dbReference type="Proteomes" id="UP000198505">
    <property type="component" value="Unassembled WGS sequence"/>
</dbReference>
<dbReference type="AlphaFoldDB" id="A0A1H9SXL6"/>
<name>A0A1H9SXL6_9GAMM</name>
<reference evidence="2" key="1">
    <citation type="submission" date="2016-10" db="EMBL/GenBank/DDBJ databases">
        <authorList>
            <person name="Varghese N."/>
            <person name="Submissions S."/>
        </authorList>
    </citation>
    <scope>NUCLEOTIDE SEQUENCE [LARGE SCALE GENOMIC DNA]</scope>
    <source>
        <strain evidence="2">CGMCC 1.6495</strain>
    </source>
</reference>
<dbReference type="STRING" id="416874.SAMN04487958_10485"/>
<protein>
    <submittedName>
        <fullName evidence="1">Uncharacterized protein</fullName>
    </submittedName>
</protein>
<evidence type="ECO:0000313" key="1">
    <source>
        <dbReference type="EMBL" id="SER89577.1"/>
    </source>
</evidence>
<keyword evidence="2" id="KW-1185">Reference proteome</keyword>
<dbReference type="EMBL" id="FOGS01000004">
    <property type="protein sequence ID" value="SER89577.1"/>
    <property type="molecule type" value="Genomic_DNA"/>
</dbReference>